<organism evidence="1 2">
    <name type="scientific">Perkinsus olseni</name>
    <name type="common">Perkinsus atlanticus</name>
    <dbReference type="NCBI Taxonomy" id="32597"/>
    <lineage>
        <taxon>Eukaryota</taxon>
        <taxon>Sar</taxon>
        <taxon>Alveolata</taxon>
        <taxon>Perkinsozoa</taxon>
        <taxon>Perkinsea</taxon>
        <taxon>Perkinsida</taxon>
        <taxon>Perkinsidae</taxon>
        <taxon>Perkinsus</taxon>
    </lineage>
</organism>
<accession>A0A7J6U0Z5</accession>
<proteinExistence type="predicted"/>
<gene>
    <name evidence="1" type="ORF">FOZ62_014603</name>
</gene>
<comment type="caution">
    <text evidence="1">The sequence shown here is derived from an EMBL/GenBank/DDBJ whole genome shotgun (WGS) entry which is preliminary data.</text>
</comment>
<sequence>IMIDQFRKMLNGEAVTATKAEQEDGVRTVRIRALPTRGQNRVSLCGAAPTFGEGVPIVSPLLSWFAFIVRQLI</sequence>
<dbReference type="Proteomes" id="UP000574390">
    <property type="component" value="Unassembled WGS sequence"/>
</dbReference>
<protein>
    <submittedName>
        <fullName evidence="1">Uncharacterized protein</fullName>
    </submittedName>
</protein>
<feature type="non-terminal residue" evidence="1">
    <location>
        <position position="1"/>
    </location>
</feature>
<evidence type="ECO:0000313" key="2">
    <source>
        <dbReference type="Proteomes" id="UP000574390"/>
    </source>
</evidence>
<name>A0A7J6U0Z5_PEROL</name>
<dbReference type="AlphaFoldDB" id="A0A7J6U0Z5"/>
<dbReference type="EMBL" id="JABANM010003722">
    <property type="protein sequence ID" value="KAF4750366.1"/>
    <property type="molecule type" value="Genomic_DNA"/>
</dbReference>
<reference evidence="1 2" key="1">
    <citation type="submission" date="2020-04" db="EMBL/GenBank/DDBJ databases">
        <title>Perkinsus olseni comparative genomics.</title>
        <authorList>
            <person name="Bogema D.R."/>
        </authorList>
    </citation>
    <scope>NUCLEOTIDE SEQUENCE [LARGE SCALE GENOMIC DNA]</scope>
    <source>
        <strain evidence="1">ATCC PRA-205</strain>
    </source>
</reference>
<evidence type="ECO:0000313" key="1">
    <source>
        <dbReference type="EMBL" id="KAF4750366.1"/>
    </source>
</evidence>